<organism evidence="1 2">
    <name type="scientific">Tenacibaculum singaporense</name>
    <dbReference type="NCBI Taxonomy" id="2358479"/>
    <lineage>
        <taxon>Bacteria</taxon>
        <taxon>Pseudomonadati</taxon>
        <taxon>Bacteroidota</taxon>
        <taxon>Flavobacteriia</taxon>
        <taxon>Flavobacteriales</taxon>
        <taxon>Flavobacteriaceae</taxon>
        <taxon>Tenacibaculum</taxon>
    </lineage>
</organism>
<gene>
    <name evidence="1" type="ORF">D6T69_14030</name>
</gene>
<dbReference type="Pfam" id="PF14907">
    <property type="entry name" value="NTP_transf_5"/>
    <property type="match status" value="1"/>
</dbReference>
<accession>A0A3S8R9Y8</accession>
<proteinExistence type="predicted"/>
<evidence type="ECO:0000313" key="1">
    <source>
        <dbReference type="EMBL" id="AZJ36587.1"/>
    </source>
</evidence>
<protein>
    <submittedName>
        <fullName evidence="1">Uncharacterized protein</fullName>
    </submittedName>
</protein>
<reference evidence="1 2" key="1">
    <citation type="submission" date="2018-09" db="EMBL/GenBank/DDBJ databases">
        <title>Insights into the microbiota of Asian seabass (Lates calcarifer) with tenacibaculosis symptoms and description of sp. nov. Tenacibaculum singaporense.</title>
        <authorList>
            <person name="Miyake S."/>
            <person name="Soh M."/>
            <person name="Azman M.N."/>
            <person name="Ngoh S.Y."/>
            <person name="Orban L."/>
        </authorList>
    </citation>
    <scope>NUCLEOTIDE SEQUENCE [LARGE SCALE GENOMIC DNA]</scope>
    <source>
        <strain evidence="1 2">DSM 106434</strain>
    </source>
</reference>
<sequence>MNYKDTLLFIGKCLTITHDKHNYKLVGEKIKSGLVDWDAVVKVSTTHYVFPALYCNLKRADFLHYLPTVLVEYMQHITDLNRERNKHIITEAKEINQILLSNNITPIFLKGTGNLLEGLYEDIAERMVGDIDFLVEKKHIQTTYKLLQTNGYTNKISELFEDHRHLPRITHPNKTAAVEIHKDILRKDKTTFFNYNSIKDSLLNVNDVTVLSLKNQIKLTVFSKLVNDYNYFLKNINLRGAYDVFLLGNKLKVQTKIYDNNLSKQLNAGLELYSKLLSKPKNLQYTSDKKSQQYVSGCLQSLSPNRYYKIKKLVLKYYLKTSTRLHILCKALFKKSYFKFVFSKITDISWLKRKLGFTPDL</sequence>
<evidence type="ECO:0000313" key="2">
    <source>
        <dbReference type="Proteomes" id="UP000274593"/>
    </source>
</evidence>
<keyword evidence="2" id="KW-1185">Reference proteome</keyword>
<name>A0A3S8R9Y8_9FLAO</name>
<dbReference type="Proteomes" id="UP000274593">
    <property type="component" value="Chromosome"/>
</dbReference>
<dbReference type="InterPro" id="IPR039498">
    <property type="entry name" value="NTP_transf_5"/>
</dbReference>
<dbReference type="EMBL" id="CP032548">
    <property type="protein sequence ID" value="AZJ36587.1"/>
    <property type="molecule type" value="Genomic_DNA"/>
</dbReference>
<dbReference type="RefSeq" id="WP_125068454.1">
    <property type="nucleotide sequence ID" value="NZ_CP032548.1"/>
</dbReference>
<dbReference type="AlphaFoldDB" id="A0A3S8R9Y8"/>
<dbReference type="KEGG" id="tsig:D6T69_14030"/>